<comment type="catalytic activity">
    <reaction evidence="7 8">
        <text>UDP-alpha-D-glucose + 2 NAD(+) + H2O = UDP-alpha-D-glucuronate + 2 NADH + 3 H(+)</text>
        <dbReference type="Rhea" id="RHEA:23596"/>
        <dbReference type="ChEBI" id="CHEBI:15377"/>
        <dbReference type="ChEBI" id="CHEBI:15378"/>
        <dbReference type="ChEBI" id="CHEBI:57540"/>
        <dbReference type="ChEBI" id="CHEBI:57945"/>
        <dbReference type="ChEBI" id="CHEBI:58052"/>
        <dbReference type="ChEBI" id="CHEBI:58885"/>
        <dbReference type="EC" id="1.1.1.22"/>
    </reaction>
</comment>
<evidence type="ECO:0000313" key="13">
    <source>
        <dbReference type="EMBL" id="VEF11426.1"/>
    </source>
</evidence>
<dbReference type="NCBIfam" id="TIGR03026">
    <property type="entry name" value="NDP-sugDHase"/>
    <property type="match status" value="1"/>
</dbReference>
<gene>
    <name evidence="13" type="primary">ywqF_2</name>
    <name evidence="13" type="ORF">NCTC9428_03045</name>
</gene>
<feature type="binding site" evidence="10">
    <location>
        <begin position="256"/>
        <end position="260"/>
    </location>
    <ligand>
        <name>substrate</name>
    </ligand>
</feature>
<feature type="active site" description="Nucleophile" evidence="9">
    <location>
        <position position="267"/>
    </location>
</feature>
<evidence type="ECO:0000259" key="12">
    <source>
        <dbReference type="SMART" id="SM00984"/>
    </source>
</evidence>
<feature type="binding site" evidence="10">
    <location>
        <position position="264"/>
    </location>
    <ligand>
        <name>substrate</name>
    </ligand>
</feature>
<dbReference type="InterPro" id="IPR017476">
    <property type="entry name" value="UDP-Glc/GDP-Man"/>
</dbReference>
<comment type="pathway">
    <text evidence="1">Nucleotide-sugar biosynthesis; UDP-alpha-D-glucuronate biosynthesis; UDP-alpha-D-glucuronate from UDP-alpha-D-glucose: step 1/1.</text>
</comment>
<dbReference type="Gene3D" id="1.20.5.100">
    <property type="entry name" value="Cytochrome c1, transmembrane anchor, C-terminal"/>
    <property type="match status" value="1"/>
</dbReference>
<keyword evidence="5 8" id="KW-0560">Oxidoreductase</keyword>
<dbReference type="InterPro" id="IPR036291">
    <property type="entry name" value="NAD(P)-bd_dom_sf"/>
</dbReference>
<dbReference type="PIRSF" id="PIRSF000124">
    <property type="entry name" value="UDPglc_GDPman_dh"/>
    <property type="match status" value="1"/>
</dbReference>
<dbReference type="InterPro" id="IPR008927">
    <property type="entry name" value="6-PGluconate_DH-like_C_sf"/>
</dbReference>
<feature type="binding site" evidence="11">
    <location>
        <position position="35"/>
    </location>
    <ligand>
        <name>NAD(+)</name>
        <dbReference type="ChEBI" id="CHEBI:57540"/>
    </ligand>
</feature>
<protein>
    <recommendedName>
        <fullName evidence="4 8">UDP-glucose 6-dehydrogenase</fullName>
        <ecNumber evidence="3 8">1.1.1.22</ecNumber>
    </recommendedName>
</protein>
<evidence type="ECO:0000256" key="4">
    <source>
        <dbReference type="ARBA" id="ARBA00015132"/>
    </source>
</evidence>
<dbReference type="PANTHER" id="PTHR43750">
    <property type="entry name" value="UDP-GLUCOSE 6-DEHYDROGENASE TUAD"/>
    <property type="match status" value="1"/>
</dbReference>
<dbReference type="AlphaFoldDB" id="A0A3S4NWF8"/>
<feature type="binding site" evidence="10">
    <location>
        <position position="211"/>
    </location>
    <ligand>
        <name>substrate</name>
    </ligand>
</feature>
<evidence type="ECO:0000256" key="7">
    <source>
        <dbReference type="ARBA" id="ARBA00047473"/>
    </source>
</evidence>
<accession>A0A3S4NWF8</accession>
<feature type="binding site" evidence="11">
    <location>
        <position position="86"/>
    </location>
    <ligand>
        <name>NAD(+)</name>
        <dbReference type="ChEBI" id="CHEBI:57540"/>
    </ligand>
</feature>
<keyword evidence="6 8" id="KW-0520">NAD</keyword>
<dbReference type="PIRSF" id="PIRSF500134">
    <property type="entry name" value="UDPglc_DH_bac"/>
    <property type="match status" value="1"/>
</dbReference>
<dbReference type="Pfam" id="PF03720">
    <property type="entry name" value="UDPG_MGDP_dh_C"/>
    <property type="match status" value="1"/>
</dbReference>
<proteinExistence type="inferred from homology"/>
<dbReference type="EMBL" id="LR134318">
    <property type="protein sequence ID" value="VEF11426.1"/>
    <property type="molecule type" value="Genomic_DNA"/>
</dbReference>
<dbReference type="SUPFAM" id="SSF48179">
    <property type="entry name" value="6-phosphogluconate dehydrogenase C-terminal domain-like"/>
    <property type="match status" value="1"/>
</dbReference>
<sequence length="452" mass="49374">MNVSVFGIGYVGLVQGAALAEVGHNVLCVDVDSAKVQALNDGTLPLYEPGLKSLVRDNHHSGRLQFGSDLASAVVHGDVLLIAVGTPPDEDGSADLKHVLSVARTIGEHLRGEQTIVDKSTVPVGTADRVRECIAEILAESGRSALTFDVVSNPEFLKEGCAVEDCLRPDRIIVGTDSPRAEAVMRELYEPFNRNREKIIVMDVRSAELTKYAANCMLATKISFMNEMAGLAEKLGADIEMVRHGIGSDPRIGYQFIYPGVGYGGSCFPKDVRALIHAAQEVDIDARMLKAVESRNNEQKTTLFHKIADHFGGALHGKTFALWGLSFKPNTDDMREAPSRVLMEALWRAGANVQAFDPKAMEQTQQLYGARDDLTLAGTKEAALKNADALVIVTEWPSFRAPDFELLARQLRQPLIFDGRNLFDPQRLSRRGFTYISVGRPTQDARTQGVAS</sequence>
<evidence type="ECO:0000256" key="2">
    <source>
        <dbReference type="ARBA" id="ARBA00006601"/>
    </source>
</evidence>
<feature type="binding site" evidence="11">
    <location>
        <position position="30"/>
    </location>
    <ligand>
        <name>NAD(+)</name>
        <dbReference type="ChEBI" id="CHEBI:57540"/>
    </ligand>
</feature>
<feature type="binding site" evidence="11">
    <location>
        <position position="121"/>
    </location>
    <ligand>
        <name>NAD(+)</name>
        <dbReference type="ChEBI" id="CHEBI:57540"/>
    </ligand>
</feature>
<dbReference type="GO" id="GO:0051287">
    <property type="term" value="F:NAD binding"/>
    <property type="evidence" value="ECO:0007669"/>
    <property type="project" value="InterPro"/>
</dbReference>
<evidence type="ECO:0000313" key="14">
    <source>
        <dbReference type="Proteomes" id="UP000281909"/>
    </source>
</evidence>
<dbReference type="Proteomes" id="UP000281909">
    <property type="component" value="Chromosome"/>
</dbReference>
<dbReference type="OrthoDB" id="9803238at2"/>
<dbReference type="PANTHER" id="PTHR43750:SF3">
    <property type="entry name" value="UDP-GLUCOSE 6-DEHYDROGENASE TUAD"/>
    <property type="match status" value="1"/>
</dbReference>
<dbReference type="GO" id="GO:0006065">
    <property type="term" value="P:UDP-glucuronate biosynthetic process"/>
    <property type="evidence" value="ECO:0007669"/>
    <property type="project" value="UniProtKB-UniPathway"/>
</dbReference>
<dbReference type="EC" id="1.1.1.22" evidence="3 8"/>
<feature type="binding site" evidence="11">
    <location>
        <position position="159"/>
    </location>
    <ligand>
        <name>NAD(+)</name>
        <dbReference type="ChEBI" id="CHEBI:57540"/>
    </ligand>
</feature>
<feature type="domain" description="UDP-glucose/GDP-mannose dehydrogenase C-terminal" evidence="12">
    <location>
        <begin position="321"/>
        <end position="425"/>
    </location>
</feature>
<evidence type="ECO:0000256" key="11">
    <source>
        <dbReference type="PIRSR" id="PIRSR500134-3"/>
    </source>
</evidence>
<dbReference type="InterPro" id="IPR014027">
    <property type="entry name" value="UDP-Glc/GDP-Man_DH_C"/>
</dbReference>
<dbReference type="SUPFAM" id="SSF52413">
    <property type="entry name" value="UDP-glucose/GDP-mannose dehydrogenase C-terminal domain"/>
    <property type="match status" value="1"/>
</dbReference>
<dbReference type="GO" id="GO:0003979">
    <property type="term" value="F:UDP-glucose 6-dehydrogenase activity"/>
    <property type="evidence" value="ECO:0007669"/>
    <property type="project" value="UniProtKB-EC"/>
</dbReference>
<dbReference type="InterPro" id="IPR028357">
    <property type="entry name" value="UDPglc_DH_bac"/>
</dbReference>
<dbReference type="InterPro" id="IPR036220">
    <property type="entry name" value="UDP-Glc/GDP-Man_DH_C_sf"/>
</dbReference>
<evidence type="ECO:0000256" key="5">
    <source>
        <dbReference type="ARBA" id="ARBA00023002"/>
    </source>
</evidence>
<evidence type="ECO:0000256" key="10">
    <source>
        <dbReference type="PIRSR" id="PIRSR500134-2"/>
    </source>
</evidence>
<reference evidence="13 14" key="1">
    <citation type="submission" date="2018-12" db="EMBL/GenBank/DDBJ databases">
        <authorList>
            <consortium name="Pathogen Informatics"/>
        </authorList>
    </citation>
    <scope>NUCLEOTIDE SEQUENCE [LARGE SCALE GENOMIC DNA]</scope>
    <source>
        <strain evidence="13 14">NCTC9428</strain>
    </source>
</reference>
<dbReference type="RefSeq" id="WP_126363965.1">
    <property type="nucleotide sequence ID" value="NZ_LR134318.1"/>
</dbReference>
<dbReference type="GO" id="GO:0000271">
    <property type="term" value="P:polysaccharide biosynthetic process"/>
    <property type="evidence" value="ECO:0007669"/>
    <property type="project" value="InterPro"/>
</dbReference>
<feature type="binding site" evidence="10">
    <location>
        <position position="328"/>
    </location>
    <ligand>
        <name>substrate</name>
    </ligand>
</feature>
<evidence type="ECO:0000256" key="9">
    <source>
        <dbReference type="PIRSR" id="PIRSR500134-1"/>
    </source>
</evidence>
<dbReference type="SMART" id="SM00984">
    <property type="entry name" value="UDPG_MGDP_dh_C"/>
    <property type="match status" value="1"/>
</dbReference>
<dbReference type="Pfam" id="PF00984">
    <property type="entry name" value="UDPG_MGDP_dh"/>
    <property type="match status" value="1"/>
</dbReference>
<organism evidence="13 14">
    <name type="scientific">Pseudomonas fluorescens</name>
    <dbReference type="NCBI Taxonomy" id="294"/>
    <lineage>
        <taxon>Bacteria</taxon>
        <taxon>Pseudomonadati</taxon>
        <taxon>Pseudomonadota</taxon>
        <taxon>Gammaproteobacteria</taxon>
        <taxon>Pseudomonadales</taxon>
        <taxon>Pseudomonadaceae</taxon>
        <taxon>Pseudomonas</taxon>
    </lineage>
</organism>
<dbReference type="SUPFAM" id="SSF51735">
    <property type="entry name" value="NAD(P)-binding Rossmann-fold domains"/>
    <property type="match status" value="1"/>
</dbReference>
<dbReference type="UniPathway" id="UPA00038">
    <property type="reaction ID" value="UER00491"/>
</dbReference>
<dbReference type="InterPro" id="IPR001732">
    <property type="entry name" value="UDP-Glc/GDP-Man_DH_N"/>
</dbReference>
<feature type="binding site" evidence="11">
    <location>
        <position position="335"/>
    </location>
    <ligand>
        <name>NAD(+)</name>
        <dbReference type="ChEBI" id="CHEBI:57540"/>
    </ligand>
</feature>
<name>A0A3S4NWF8_PSEFL</name>
<dbReference type="InterPro" id="IPR014026">
    <property type="entry name" value="UDP-Glc/GDP-Man_DH_dimer"/>
</dbReference>
<evidence type="ECO:0000256" key="8">
    <source>
        <dbReference type="PIRNR" id="PIRNR000124"/>
    </source>
</evidence>
<evidence type="ECO:0000256" key="3">
    <source>
        <dbReference type="ARBA" id="ARBA00012954"/>
    </source>
</evidence>
<comment type="similarity">
    <text evidence="2 8">Belongs to the UDP-glucose/GDP-mannose dehydrogenase family.</text>
</comment>
<evidence type="ECO:0000256" key="1">
    <source>
        <dbReference type="ARBA" id="ARBA00004701"/>
    </source>
</evidence>
<evidence type="ECO:0000256" key="6">
    <source>
        <dbReference type="ARBA" id="ARBA00023027"/>
    </source>
</evidence>
<dbReference type="Gene3D" id="3.40.50.720">
    <property type="entry name" value="NAD(P)-binding Rossmann-like Domain"/>
    <property type="match status" value="2"/>
</dbReference>
<feature type="binding site" evidence="11">
    <location>
        <position position="270"/>
    </location>
    <ligand>
        <name>NAD(+)</name>
        <dbReference type="ChEBI" id="CHEBI:57540"/>
    </ligand>
</feature>
<dbReference type="Pfam" id="PF03721">
    <property type="entry name" value="UDPG_MGDP_dh_N"/>
    <property type="match status" value="1"/>
</dbReference>
<feature type="binding site" evidence="10">
    <location>
        <begin position="156"/>
        <end position="159"/>
    </location>
    <ligand>
        <name>substrate</name>
    </ligand>
</feature>